<protein>
    <submittedName>
        <fullName evidence="2">Uncharacterized protein</fullName>
    </submittedName>
</protein>
<dbReference type="AlphaFoldDB" id="G0MG75"/>
<proteinExistence type="predicted"/>
<sequence length="119" mass="13392">MTPVKNVGSIGFGVQIDPNELFHPDTCKAVPHEIIKSIFGFACFIFAMTCTLKFFFDIMLFTVIGYFYEGHHFMLGLVLSGFFGLCMVVTASRIVTRHVLAIFISFKAEQKEVLVKETV</sequence>
<keyword evidence="3" id="KW-1185">Reference proteome</keyword>
<name>G0MG75_CAEBE</name>
<dbReference type="EMBL" id="GL379793">
    <property type="protein sequence ID" value="EGT56681.1"/>
    <property type="molecule type" value="Genomic_DNA"/>
</dbReference>
<organism evidence="3">
    <name type="scientific">Caenorhabditis brenneri</name>
    <name type="common">Nematode worm</name>
    <dbReference type="NCBI Taxonomy" id="135651"/>
    <lineage>
        <taxon>Eukaryota</taxon>
        <taxon>Metazoa</taxon>
        <taxon>Ecdysozoa</taxon>
        <taxon>Nematoda</taxon>
        <taxon>Chromadorea</taxon>
        <taxon>Rhabditida</taxon>
        <taxon>Rhabditina</taxon>
        <taxon>Rhabditomorpha</taxon>
        <taxon>Rhabditoidea</taxon>
        <taxon>Rhabditidae</taxon>
        <taxon>Peloderinae</taxon>
        <taxon>Caenorhabditis</taxon>
    </lineage>
</organism>
<keyword evidence="1" id="KW-0472">Membrane</keyword>
<dbReference type="HOGENOM" id="CLU_2063576_0_0_1"/>
<evidence type="ECO:0000256" key="1">
    <source>
        <dbReference type="SAM" id="Phobius"/>
    </source>
</evidence>
<keyword evidence="1" id="KW-0812">Transmembrane</keyword>
<feature type="transmembrane region" description="Helical" evidence="1">
    <location>
        <begin position="73"/>
        <end position="95"/>
    </location>
</feature>
<evidence type="ECO:0000313" key="2">
    <source>
        <dbReference type="EMBL" id="EGT56681.1"/>
    </source>
</evidence>
<gene>
    <name evidence="2" type="ORF">CAEBREN_10276</name>
</gene>
<feature type="transmembrane region" description="Helical" evidence="1">
    <location>
        <begin position="38"/>
        <end position="67"/>
    </location>
</feature>
<accession>G0MG75</accession>
<evidence type="ECO:0000313" key="3">
    <source>
        <dbReference type="Proteomes" id="UP000008068"/>
    </source>
</evidence>
<reference evidence="3" key="1">
    <citation type="submission" date="2011-07" db="EMBL/GenBank/DDBJ databases">
        <authorList>
            <consortium name="Caenorhabditis brenneri Sequencing and Analysis Consortium"/>
            <person name="Wilson R.K."/>
        </authorList>
    </citation>
    <scope>NUCLEOTIDE SEQUENCE [LARGE SCALE GENOMIC DNA]</scope>
    <source>
        <strain evidence="3">PB2801</strain>
    </source>
</reference>
<dbReference type="InParanoid" id="G0MG75"/>
<dbReference type="Proteomes" id="UP000008068">
    <property type="component" value="Unassembled WGS sequence"/>
</dbReference>
<keyword evidence="1" id="KW-1133">Transmembrane helix</keyword>